<dbReference type="InterPro" id="IPR029044">
    <property type="entry name" value="Nucleotide-diphossugar_trans"/>
</dbReference>
<dbReference type="NCBIfam" id="NF045495">
    <property type="entry name" value="AdoCbiPCobY_Meth"/>
    <property type="match status" value="1"/>
</dbReference>
<dbReference type="PANTHER" id="PTHR43584">
    <property type="entry name" value="NUCLEOTIDYL TRANSFERASE"/>
    <property type="match status" value="1"/>
</dbReference>
<evidence type="ECO:0000313" key="4">
    <source>
        <dbReference type="EMBL" id="ABR53921.1"/>
    </source>
</evidence>
<dbReference type="SUPFAM" id="SSF53448">
    <property type="entry name" value="Nucleotide-diphospho-sugar transferases"/>
    <property type="match status" value="1"/>
</dbReference>
<dbReference type="InterPro" id="IPR025877">
    <property type="entry name" value="MobA-like_NTP_Trfase"/>
</dbReference>
<dbReference type="InterPro" id="IPR050065">
    <property type="entry name" value="GlmU-like"/>
</dbReference>
<reference evidence="4" key="1">
    <citation type="submission" date="2007-06" db="EMBL/GenBank/DDBJ databases">
        <title>Complete sequence of Methanococcus vannielii SB.</title>
        <authorList>
            <consortium name="US DOE Joint Genome Institute"/>
            <person name="Copeland A."/>
            <person name="Lucas S."/>
            <person name="Lapidus A."/>
            <person name="Barry K."/>
            <person name="Glavina del Rio T."/>
            <person name="Dalin E."/>
            <person name="Tice H."/>
            <person name="Pitluck S."/>
            <person name="Chain P."/>
            <person name="Malfatti S."/>
            <person name="Shin M."/>
            <person name="Vergez L."/>
            <person name="Schmutz J."/>
            <person name="Larimer F."/>
            <person name="Land M."/>
            <person name="Hauser L."/>
            <person name="Kyrpides N."/>
            <person name="Anderson I."/>
            <person name="Sieprawska-Lupa M."/>
            <person name="Whitman W.B."/>
            <person name="Richardson P."/>
        </authorList>
    </citation>
    <scope>NUCLEOTIDE SEQUENCE [LARGE SCALE GENOMIC DNA]</scope>
    <source>
        <strain evidence="4">SB</strain>
    </source>
</reference>
<dbReference type="GeneID" id="5325874"/>
<dbReference type="Pfam" id="PF12804">
    <property type="entry name" value="NTP_transf_3"/>
    <property type="match status" value="1"/>
</dbReference>
<dbReference type="Gene3D" id="3.90.550.10">
    <property type="entry name" value="Spore Coat Polysaccharide Biosynthesis Protein SpsA, Chain A"/>
    <property type="match status" value="1"/>
</dbReference>
<evidence type="ECO:0000256" key="2">
    <source>
        <dbReference type="ARBA" id="ARBA00022695"/>
    </source>
</evidence>
<accession>A6UN49</accession>
<keyword evidence="5" id="KW-1185">Reference proteome</keyword>
<dbReference type="HOGENOM" id="CLU_098907_0_0_2"/>
<keyword evidence="1" id="KW-0808">Transferase</keyword>
<organism evidence="4 5">
    <name type="scientific">Methanococcus vannielii (strain ATCC 35089 / DSM 1224 / JCM 13029 / OCM 148 / SB)</name>
    <dbReference type="NCBI Taxonomy" id="406327"/>
    <lineage>
        <taxon>Archaea</taxon>
        <taxon>Methanobacteriati</taxon>
        <taxon>Methanobacteriota</taxon>
        <taxon>Methanomada group</taxon>
        <taxon>Methanococci</taxon>
        <taxon>Methanococcales</taxon>
        <taxon>Methanococcaceae</taxon>
        <taxon>Methanococcus</taxon>
    </lineage>
</organism>
<dbReference type="PANTHER" id="PTHR43584:SF8">
    <property type="entry name" value="N-ACETYLMURAMATE ALPHA-1-PHOSPHATE URIDYLYLTRANSFERASE"/>
    <property type="match status" value="1"/>
</dbReference>
<sequence length="201" mass="22809">MDVLIMAGGMGTRLKKNIEKPLLKISGKPMIDYIMEAVLNSNIEKIRISVSKHTPNTKIYIENNYINTKKYNQRVEIIHTSGIGYINDLNECIEYFKEPFLILTSDIPTIKSKTINSIINEYLIINNSNNPIESLCAVTLKENYIGTPTIDIKGYIPLGLNIISPKYGEQTEMLYLIDEKIVNVNTLIDKNLVENIIKKGD</sequence>
<evidence type="ECO:0000256" key="1">
    <source>
        <dbReference type="ARBA" id="ARBA00022679"/>
    </source>
</evidence>
<dbReference type="EMBL" id="CP000742">
    <property type="protein sequence ID" value="ABR53921.1"/>
    <property type="molecule type" value="Genomic_DNA"/>
</dbReference>
<dbReference type="RefSeq" id="WP_011971825.1">
    <property type="nucleotide sequence ID" value="NC_009634.1"/>
</dbReference>
<evidence type="ECO:0000259" key="3">
    <source>
        <dbReference type="Pfam" id="PF12804"/>
    </source>
</evidence>
<dbReference type="STRING" id="406327.Mevan_0006"/>
<protein>
    <submittedName>
        <fullName evidence="4">5'-deoxyadenosylcobinamide phosphate nucleotidyltransferase</fullName>
    </submittedName>
</protein>
<dbReference type="OrthoDB" id="9782at2157"/>
<dbReference type="eggNOG" id="arCOG01871">
    <property type="taxonomic scope" value="Archaea"/>
</dbReference>
<dbReference type="Proteomes" id="UP000001107">
    <property type="component" value="Chromosome"/>
</dbReference>
<evidence type="ECO:0000313" key="5">
    <source>
        <dbReference type="Proteomes" id="UP000001107"/>
    </source>
</evidence>
<gene>
    <name evidence="4" type="ordered locus">Mevan_0006</name>
</gene>
<dbReference type="AlphaFoldDB" id="A6UN49"/>
<name>A6UN49_METVS</name>
<dbReference type="InterPro" id="IPR053669">
    <property type="entry name" value="AdoCbi-P_Guanylyltransferase"/>
</dbReference>
<proteinExistence type="predicted"/>
<dbReference type="KEGG" id="mvn:Mevan_0006"/>
<keyword evidence="2" id="KW-0548">Nucleotidyltransferase</keyword>
<dbReference type="GO" id="GO:0016779">
    <property type="term" value="F:nucleotidyltransferase activity"/>
    <property type="evidence" value="ECO:0007669"/>
    <property type="project" value="UniProtKB-KW"/>
</dbReference>
<feature type="domain" description="MobA-like NTP transferase" evidence="3">
    <location>
        <begin position="3"/>
        <end position="122"/>
    </location>
</feature>